<organism evidence="2 3">
    <name type="scientific">Paenarthrobacter ureafaciens</name>
    <dbReference type="NCBI Taxonomy" id="37931"/>
    <lineage>
        <taxon>Bacteria</taxon>
        <taxon>Bacillati</taxon>
        <taxon>Actinomycetota</taxon>
        <taxon>Actinomycetes</taxon>
        <taxon>Micrococcales</taxon>
        <taxon>Micrococcaceae</taxon>
        <taxon>Paenarthrobacter</taxon>
    </lineage>
</organism>
<sequence length="205" mass="21202">MRTLQHRTPFHALRSSAIATVIVLLAASAHVAGGGELPTFPVLLALVAVTGLATTFASRFKLNLMAMSALLGASQFVLHDAFSAFAPVGVTGPLGSHHVGTELLTPVLDPAAHLHDPGTAAGALMLVAHALATVASAVALSKGEDALWQLAAWLRPLAVLPTLLFKPDAGATPLVVGAPVVFIPRPWRNLRQDSRRGPPAAVVHS</sequence>
<evidence type="ECO:0008006" key="4">
    <source>
        <dbReference type="Google" id="ProtNLM"/>
    </source>
</evidence>
<proteinExistence type="predicted"/>
<accession>A0AAX3EK34</accession>
<feature type="transmembrane region" description="Helical" evidence="1">
    <location>
        <begin position="12"/>
        <end position="33"/>
    </location>
</feature>
<dbReference type="AlphaFoldDB" id="A0AAX3EK34"/>
<keyword evidence="1" id="KW-0472">Membrane</keyword>
<dbReference type="RefSeq" id="WP_069694665.1">
    <property type="nucleotide sequence ID" value="NZ_CP043010.1"/>
</dbReference>
<dbReference type="EMBL" id="CP101185">
    <property type="protein sequence ID" value="UYV98344.1"/>
    <property type="molecule type" value="Genomic_DNA"/>
</dbReference>
<evidence type="ECO:0000313" key="3">
    <source>
        <dbReference type="Proteomes" id="UP001163293"/>
    </source>
</evidence>
<name>A0AAX3EK34_PAEUR</name>
<feature type="transmembrane region" description="Helical" evidence="1">
    <location>
        <begin position="39"/>
        <end position="57"/>
    </location>
</feature>
<evidence type="ECO:0000313" key="2">
    <source>
        <dbReference type="EMBL" id="UYV98344.1"/>
    </source>
</evidence>
<dbReference type="Proteomes" id="UP001163293">
    <property type="component" value="Chromosome"/>
</dbReference>
<reference evidence="2" key="1">
    <citation type="submission" date="2022-07" db="EMBL/GenBank/DDBJ databases">
        <authorList>
            <person name="Wu T."/>
        </authorList>
    </citation>
    <scope>NUCLEOTIDE SEQUENCE</scope>
    <source>
        <strain evidence="2">SD-1</strain>
    </source>
</reference>
<evidence type="ECO:0000256" key="1">
    <source>
        <dbReference type="SAM" id="Phobius"/>
    </source>
</evidence>
<gene>
    <name evidence="2" type="ORF">NL394_03670</name>
</gene>
<protein>
    <recommendedName>
        <fullName evidence="4">Integral membrane protein</fullName>
    </recommendedName>
</protein>
<keyword evidence="3" id="KW-1185">Reference proteome</keyword>
<keyword evidence="1" id="KW-1133">Transmembrane helix</keyword>
<keyword evidence="1" id="KW-0812">Transmembrane</keyword>